<protein>
    <submittedName>
        <fullName evidence="4">Uncharacterized protein</fullName>
    </submittedName>
</protein>
<keyword evidence="3" id="KW-0812">Transmembrane</keyword>
<feature type="region of interest" description="Disordered" evidence="2">
    <location>
        <begin position="388"/>
        <end position="408"/>
    </location>
</feature>
<organism evidence="4 5">
    <name type="scientific">Ligilactobacillus faecis</name>
    <dbReference type="NCBI Taxonomy" id="762833"/>
    <lineage>
        <taxon>Bacteria</taxon>
        <taxon>Bacillati</taxon>
        <taxon>Bacillota</taxon>
        <taxon>Bacilli</taxon>
        <taxon>Lactobacillales</taxon>
        <taxon>Lactobacillaceae</taxon>
        <taxon>Ligilactobacillus</taxon>
    </lineage>
</organism>
<evidence type="ECO:0000313" key="5">
    <source>
        <dbReference type="Proteomes" id="UP001565236"/>
    </source>
</evidence>
<feature type="region of interest" description="Disordered" evidence="2">
    <location>
        <begin position="643"/>
        <end position="701"/>
    </location>
</feature>
<keyword evidence="3" id="KW-0472">Membrane</keyword>
<feature type="coiled-coil region" evidence="1">
    <location>
        <begin position="523"/>
        <end position="583"/>
    </location>
</feature>
<accession>A0ABV4DLR8</accession>
<feature type="transmembrane region" description="Helical" evidence="3">
    <location>
        <begin position="600"/>
        <end position="620"/>
    </location>
</feature>
<keyword evidence="3" id="KW-1133">Transmembrane helix</keyword>
<sequence>MFIGSSIKKIKDNDFLRVKWGNKANVIKEAVAQLNEQIQSRTDNKIQGSYPKYLTFLQAESLFQMIQKLTEDQEPIVIDKIELIHQENGKPTSSHEAYATKISLDDNYVCLLEPLLVAVFSNKDKGFEKATYEEKCDYFTESIFQSYIDSVGIDPKYLPLLPSETSVTEAIENKQDVEIGFDYDFPLLITEVDEEALPEETSEEEVAEFFNGENSTSEAIEHIDNDVVEPTTDPFDYQPEMLENDTKITTVEPQKPTMIKDPQPIMTQKENSNIRADSSELKLDFPLFDLQEFSKTNYAPYEDGYVEWKLNEFKREANQYLLQRCQVATRYSNDVIKDKLARFENAEYLKIKQEIDAKDDRANLKSKIVEETKASELQELAQQESLLDNERSSALEQEKQRHQAKKREIETDFESRKHALKYDIHQKFFTRADQRYKEELLAANSRLERMLQSRLNDLEIRKLAKKELLIDQAKQGTDNIGRQLFDGKKAKLERLKPLVLNEYRQAKKEYLIKQAQELRQKEREDTLKTNEQLRDQVKELLDSNAKAKENNYETQKQLIEEKKRSLQEQADSLLKIKDALHSESSKKEPIEEQKNKSKNWLWPTVIIVNLMILFGGFTVYQQQTSQRQRTALQEALSKQQKNITELERQQASFKAKEKSSRESKSSEENNKRRMSEMEKELNELRGSQTENSDITKAEETK</sequence>
<proteinExistence type="predicted"/>
<gene>
    <name evidence="4" type="ORF">AALT52_00745</name>
</gene>
<dbReference type="EMBL" id="JBCLUF010000002">
    <property type="protein sequence ID" value="MEY8661425.1"/>
    <property type="molecule type" value="Genomic_DNA"/>
</dbReference>
<feature type="compositionally biased region" description="Basic and acidic residues" evidence="2">
    <location>
        <begin position="644"/>
        <end position="683"/>
    </location>
</feature>
<evidence type="ECO:0000256" key="3">
    <source>
        <dbReference type="SAM" id="Phobius"/>
    </source>
</evidence>
<keyword evidence="1" id="KW-0175">Coiled coil</keyword>
<name>A0ABV4DLR8_9LACO</name>
<dbReference type="RefSeq" id="WP_369940014.1">
    <property type="nucleotide sequence ID" value="NZ_JBCLUF010000002.1"/>
</dbReference>
<comment type="caution">
    <text evidence="4">The sequence shown here is derived from an EMBL/GenBank/DDBJ whole genome shotgun (WGS) entry which is preliminary data.</text>
</comment>
<dbReference type="Proteomes" id="UP001565236">
    <property type="component" value="Unassembled WGS sequence"/>
</dbReference>
<reference evidence="4 5" key="1">
    <citation type="submission" date="2024-03" db="EMBL/GenBank/DDBJ databases">
        <title>Mouse gut bacterial collection (mGBC) of GemPharmatech.</title>
        <authorList>
            <person name="He Y."/>
            <person name="Dong L."/>
            <person name="Wu D."/>
            <person name="Gao X."/>
            <person name="Lin Z."/>
        </authorList>
    </citation>
    <scope>NUCLEOTIDE SEQUENCE [LARGE SCALE GENOMIC DNA]</scope>
    <source>
        <strain evidence="4 5">15-30</strain>
    </source>
</reference>
<evidence type="ECO:0000256" key="2">
    <source>
        <dbReference type="SAM" id="MobiDB-lite"/>
    </source>
</evidence>
<keyword evidence="5" id="KW-1185">Reference proteome</keyword>
<evidence type="ECO:0000256" key="1">
    <source>
        <dbReference type="SAM" id="Coils"/>
    </source>
</evidence>
<evidence type="ECO:0000313" key="4">
    <source>
        <dbReference type="EMBL" id="MEY8661425.1"/>
    </source>
</evidence>